<reference evidence="11" key="1">
    <citation type="submission" date="2016-04" db="EMBL/GenBank/DDBJ databases">
        <authorList>
            <person name="Chen L."/>
            <person name="Zhuang W."/>
            <person name="Wang G."/>
        </authorList>
    </citation>
    <scope>NUCLEOTIDE SEQUENCE [LARGE SCALE GENOMIC DNA]</scope>
    <source>
        <strain evidence="11">208</strain>
    </source>
</reference>
<protein>
    <recommendedName>
        <fullName evidence="9">TonB-dependent receptor plug domain-containing protein</fullName>
    </recommendedName>
</protein>
<dbReference type="AlphaFoldDB" id="A0A1V9FZ40"/>
<keyword evidence="5 7" id="KW-0472">Membrane</keyword>
<dbReference type="InterPro" id="IPR037066">
    <property type="entry name" value="Plug_dom_sf"/>
</dbReference>
<organism evidence="10 11">
    <name type="scientific">Niastella populi</name>
    <dbReference type="NCBI Taxonomy" id="550983"/>
    <lineage>
        <taxon>Bacteria</taxon>
        <taxon>Pseudomonadati</taxon>
        <taxon>Bacteroidota</taxon>
        <taxon>Chitinophagia</taxon>
        <taxon>Chitinophagales</taxon>
        <taxon>Chitinophagaceae</taxon>
        <taxon>Niastella</taxon>
    </lineage>
</organism>
<evidence type="ECO:0000256" key="7">
    <source>
        <dbReference type="PROSITE-ProRule" id="PRU01360"/>
    </source>
</evidence>
<dbReference type="InterPro" id="IPR036942">
    <property type="entry name" value="Beta-barrel_TonB_sf"/>
</dbReference>
<dbReference type="Gene3D" id="2.60.40.1120">
    <property type="entry name" value="Carboxypeptidase-like, regulatory domain"/>
    <property type="match status" value="1"/>
</dbReference>
<dbReference type="Gene3D" id="2.40.170.20">
    <property type="entry name" value="TonB-dependent receptor, beta-barrel domain"/>
    <property type="match status" value="1"/>
</dbReference>
<dbReference type="SUPFAM" id="SSF56935">
    <property type="entry name" value="Porins"/>
    <property type="match status" value="1"/>
</dbReference>
<keyword evidence="6 7" id="KW-0998">Cell outer membrane</keyword>
<evidence type="ECO:0000256" key="5">
    <source>
        <dbReference type="ARBA" id="ARBA00023136"/>
    </source>
</evidence>
<keyword evidence="11" id="KW-1185">Reference proteome</keyword>
<evidence type="ECO:0000256" key="8">
    <source>
        <dbReference type="SAM" id="SignalP"/>
    </source>
</evidence>
<dbReference type="InterPro" id="IPR039426">
    <property type="entry name" value="TonB-dep_rcpt-like"/>
</dbReference>
<evidence type="ECO:0000256" key="6">
    <source>
        <dbReference type="ARBA" id="ARBA00023237"/>
    </source>
</evidence>
<dbReference type="EMBL" id="LWBP01000100">
    <property type="protein sequence ID" value="OQP63587.1"/>
    <property type="molecule type" value="Genomic_DNA"/>
</dbReference>
<dbReference type="Pfam" id="PF07715">
    <property type="entry name" value="Plug"/>
    <property type="match status" value="1"/>
</dbReference>
<evidence type="ECO:0000313" key="10">
    <source>
        <dbReference type="EMBL" id="OQP63587.1"/>
    </source>
</evidence>
<evidence type="ECO:0000256" key="4">
    <source>
        <dbReference type="ARBA" id="ARBA00022692"/>
    </source>
</evidence>
<keyword evidence="3 7" id="KW-1134">Transmembrane beta strand</keyword>
<dbReference type="PROSITE" id="PS52016">
    <property type="entry name" value="TONB_DEPENDENT_REC_3"/>
    <property type="match status" value="1"/>
</dbReference>
<dbReference type="NCBIfam" id="TIGR04056">
    <property type="entry name" value="OMP_RagA_SusC"/>
    <property type="match status" value="1"/>
</dbReference>
<name>A0A1V9FZ40_9BACT</name>
<accession>A0A1V9FZ40</accession>
<keyword evidence="8" id="KW-0732">Signal</keyword>
<dbReference type="Gene3D" id="2.170.130.10">
    <property type="entry name" value="TonB-dependent receptor, plug domain"/>
    <property type="match status" value="1"/>
</dbReference>
<evidence type="ECO:0000313" key="11">
    <source>
        <dbReference type="Proteomes" id="UP000192276"/>
    </source>
</evidence>
<dbReference type="OrthoDB" id="9768177at2"/>
<dbReference type="InterPro" id="IPR023997">
    <property type="entry name" value="TonB-dep_OMP_SusC/RagA_CS"/>
</dbReference>
<dbReference type="InterPro" id="IPR012910">
    <property type="entry name" value="Plug_dom"/>
</dbReference>
<gene>
    <name evidence="10" type="ORF">A4R26_16545</name>
</gene>
<evidence type="ECO:0000256" key="1">
    <source>
        <dbReference type="ARBA" id="ARBA00004571"/>
    </source>
</evidence>
<keyword evidence="4 7" id="KW-0812">Transmembrane</keyword>
<dbReference type="NCBIfam" id="TIGR04057">
    <property type="entry name" value="SusC_RagA_signa"/>
    <property type="match status" value="1"/>
</dbReference>
<evidence type="ECO:0000259" key="9">
    <source>
        <dbReference type="Pfam" id="PF07715"/>
    </source>
</evidence>
<evidence type="ECO:0000256" key="3">
    <source>
        <dbReference type="ARBA" id="ARBA00022452"/>
    </source>
</evidence>
<comment type="caution">
    <text evidence="10">The sequence shown here is derived from an EMBL/GenBank/DDBJ whole genome shotgun (WGS) entry which is preliminary data.</text>
</comment>
<dbReference type="SUPFAM" id="SSF49464">
    <property type="entry name" value="Carboxypeptidase regulatory domain-like"/>
    <property type="match status" value="1"/>
</dbReference>
<feature type="signal peptide" evidence="8">
    <location>
        <begin position="1"/>
        <end position="25"/>
    </location>
</feature>
<keyword evidence="2 7" id="KW-0813">Transport</keyword>
<comment type="subcellular location">
    <subcellularLocation>
        <location evidence="1 7">Cell outer membrane</location>
        <topology evidence="1 7">Multi-pass membrane protein</topology>
    </subcellularLocation>
</comment>
<feature type="domain" description="TonB-dependent receptor plug" evidence="9">
    <location>
        <begin position="119"/>
        <end position="235"/>
    </location>
</feature>
<dbReference type="Pfam" id="PF13715">
    <property type="entry name" value="CarbopepD_reg_2"/>
    <property type="match status" value="1"/>
</dbReference>
<comment type="similarity">
    <text evidence="7">Belongs to the TonB-dependent receptor family.</text>
</comment>
<proteinExistence type="inferred from homology"/>
<dbReference type="STRING" id="550983.A4R26_16545"/>
<dbReference type="InterPro" id="IPR008969">
    <property type="entry name" value="CarboxyPept-like_regulatory"/>
</dbReference>
<sequence length="1021" mass="113297">MIGKPSSLKCLMAFFMLLNCTYLIAQERVVTGKIKDPSGNPLPGVNVNVWGTRISVTADVTGTFRLPVPSENSVLVFSFVGFLQKEQRVGNDSTFNISMTYDNADLDQVVVVGYGTSKRRDLTGSVYSVKPGMVTATPVMNAAEALQGRIPGLDITRSSGAPGSGVNIQLRGNRTLSGVTDKGSVPGSSSEPLVIIDGFQGGSLSDLNPNDIESVEVLKDASSTAIYGWMGANGVIIVTTKRGKDRPKVSYNGFYGFNTVSYPKARIGQQFLDFRKHAYHGNNQVAETNEDVLPNDAERAYYQNNQWIDWLDVATRNGIEQSHTASIQSGGDKTKVFFSTGVYREEGVLRGTDNTRYNARLNYDQRISNMFKAGFMTQLTYQNWNRRTDPMSQVTVVSPLGQVYDASGNIRPFPGIPVDTIYNPKNKNLLSPIVDERSGSYKDNTGRGNIIANAFLEVTPITGLSIKSNFGTTLTYSRRGQYYDSLTIEAYNDGVGATARVTNEFTRFYSWDNVVTYNKRIADHNFTLTGLTSFTRSDWDQSIAGGVRLNLLTNEFYNLNGTQTTTRTTESDFTKTTSFSYAGRLNYTFKGKYLLQATLRADGVSRLSKDNKWDYFPSAGLGWNIHQENFMRDAWFVNNLKIRATYGVAGNASVQPYGTQSVLSMGNAIIGATASPIANFNLLAGNLGLGWEKSATANLGLDFALFKSRIFGTVDVYKTKTTDILYKRPLPTSSGFSEMWQNVGESENEGIEVALSTVNVNNRDFKWTSTVTFTAAREKITRLITDKDILNGEKGSLMIGHPVKSWYGYTKLGIWQTDENKDLQQKFGNYVYQPGDIKVKDVNDNNLIEPVLDQSFQGADVPKWFGGFQNTFSYKGLELSVYMVARYGQIINAEFMAGRFNVDGTGNGIAAFDYWTKDNPTNDFPQPRNNANYSNAGYTGYYSMNFIDGSFVKLKTVTLAYSLPSHVSRKVFSERIRLYVTGNNVFTKTKNKYLKNYDPERGGSENSPITRQFVFGANIDF</sequence>
<feature type="chain" id="PRO_5012777084" description="TonB-dependent receptor plug domain-containing protein" evidence="8">
    <location>
        <begin position="26"/>
        <end position="1021"/>
    </location>
</feature>
<evidence type="ECO:0000256" key="2">
    <source>
        <dbReference type="ARBA" id="ARBA00022448"/>
    </source>
</evidence>
<dbReference type="GO" id="GO:0009279">
    <property type="term" value="C:cell outer membrane"/>
    <property type="evidence" value="ECO:0007669"/>
    <property type="project" value="UniProtKB-SubCell"/>
</dbReference>
<dbReference type="InterPro" id="IPR023996">
    <property type="entry name" value="TonB-dep_OMP_SusC/RagA"/>
</dbReference>
<dbReference type="Proteomes" id="UP000192276">
    <property type="component" value="Unassembled WGS sequence"/>
</dbReference>